<dbReference type="EMBL" id="CAUJNA010002846">
    <property type="protein sequence ID" value="CAJ1394441.1"/>
    <property type="molecule type" value="Genomic_DNA"/>
</dbReference>
<dbReference type="GO" id="GO:0046514">
    <property type="term" value="P:ceramide catabolic process"/>
    <property type="evidence" value="ECO:0007669"/>
    <property type="project" value="InterPro"/>
</dbReference>
<dbReference type="Pfam" id="PF04734">
    <property type="entry name" value="Ceramidase_alk"/>
    <property type="match status" value="1"/>
</dbReference>
<evidence type="ECO:0000256" key="7">
    <source>
        <dbReference type="SAM" id="SignalP"/>
    </source>
</evidence>
<dbReference type="InterPro" id="IPR038445">
    <property type="entry name" value="NCDase_C_sf"/>
</dbReference>
<evidence type="ECO:0000256" key="5">
    <source>
        <dbReference type="RuleBase" id="RU366019"/>
    </source>
</evidence>
<keyword evidence="4" id="KW-0862">Zinc</keyword>
<organism evidence="10 11">
    <name type="scientific">Effrenium voratum</name>
    <dbReference type="NCBI Taxonomy" id="2562239"/>
    <lineage>
        <taxon>Eukaryota</taxon>
        <taxon>Sar</taxon>
        <taxon>Alveolata</taxon>
        <taxon>Dinophyceae</taxon>
        <taxon>Suessiales</taxon>
        <taxon>Symbiodiniaceae</taxon>
        <taxon>Effrenium</taxon>
    </lineage>
</organism>
<dbReference type="GO" id="GO:0005576">
    <property type="term" value="C:extracellular region"/>
    <property type="evidence" value="ECO:0007669"/>
    <property type="project" value="TreeGrafter"/>
</dbReference>
<proteinExistence type="inferred from homology"/>
<dbReference type="GO" id="GO:0016020">
    <property type="term" value="C:membrane"/>
    <property type="evidence" value="ECO:0007669"/>
    <property type="project" value="GOC"/>
</dbReference>
<evidence type="ECO:0000256" key="4">
    <source>
        <dbReference type="PIRSR" id="PIRSR606823-2"/>
    </source>
</evidence>
<evidence type="ECO:0000259" key="8">
    <source>
        <dbReference type="Pfam" id="PF04734"/>
    </source>
</evidence>
<evidence type="ECO:0000256" key="1">
    <source>
        <dbReference type="ARBA" id="ARBA00009835"/>
    </source>
</evidence>
<evidence type="ECO:0000259" key="9">
    <source>
        <dbReference type="Pfam" id="PF17048"/>
    </source>
</evidence>
<name>A0AA36IX11_9DINO</name>
<gene>
    <name evidence="10" type="ORF">EVOR1521_LOCUS19094</name>
</gene>
<reference evidence="10" key="1">
    <citation type="submission" date="2023-08" db="EMBL/GenBank/DDBJ databases">
        <authorList>
            <person name="Chen Y."/>
            <person name="Shah S."/>
            <person name="Dougan E. K."/>
            <person name="Thang M."/>
            <person name="Chan C."/>
        </authorList>
    </citation>
    <scope>NUCLEOTIDE SEQUENCE</scope>
</reference>
<feature type="domain" description="Neutral/alkaline non-lysosomal ceramidase C-terminal" evidence="9">
    <location>
        <begin position="550"/>
        <end position="718"/>
    </location>
</feature>
<keyword evidence="2 5" id="KW-0378">Hydrolase</keyword>
<feature type="binding site" evidence="4">
    <location>
        <position position="234"/>
    </location>
    <ligand>
        <name>Zn(2+)</name>
        <dbReference type="ChEBI" id="CHEBI:29105"/>
    </ligand>
</feature>
<evidence type="ECO:0000313" key="10">
    <source>
        <dbReference type="EMBL" id="CAJ1394441.1"/>
    </source>
</evidence>
<comment type="cofactor">
    <cofactor evidence="4">
        <name>Zn(2+)</name>
        <dbReference type="ChEBI" id="CHEBI:29105"/>
    </cofactor>
    <text evidence="4">Binds 1 zinc ion per subunit.</text>
</comment>
<feature type="binding site" evidence="4">
    <location>
        <position position="112"/>
    </location>
    <ligand>
        <name>Zn(2+)</name>
        <dbReference type="ChEBI" id="CHEBI:29105"/>
    </ligand>
</feature>
<keyword evidence="7" id="KW-0732">Signal</keyword>
<dbReference type="AlphaFoldDB" id="A0AA36IX11"/>
<comment type="catalytic activity">
    <reaction evidence="5">
        <text>an N-acylsphing-4-enine + H2O = sphing-4-enine + a fatty acid</text>
        <dbReference type="Rhea" id="RHEA:20856"/>
        <dbReference type="ChEBI" id="CHEBI:15377"/>
        <dbReference type="ChEBI" id="CHEBI:28868"/>
        <dbReference type="ChEBI" id="CHEBI:52639"/>
        <dbReference type="ChEBI" id="CHEBI:57756"/>
        <dbReference type="EC" id="3.5.1.23"/>
    </reaction>
</comment>
<dbReference type="Proteomes" id="UP001178507">
    <property type="component" value="Unassembled WGS sequence"/>
</dbReference>
<keyword evidence="5" id="KW-0746">Sphingolipid metabolism</keyword>
<comment type="caution">
    <text evidence="10">The sequence shown here is derived from an EMBL/GenBank/DDBJ whole genome shotgun (WGS) entry which is preliminary data.</text>
</comment>
<dbReference type="GO" id="GO:0046512">
    <property type="term" value="P:sphingosine biosynthetic process"/>
    <property type="evidence" value="ECO:0007669"/>
    <property type="project" value="TreeGrafter"/>
</dbReference>
<dbReference type="Pfam" id="PF17048">
    <property type="entry name" value="Ceramidse_alk_C"/>
    <property type="match status" value="1"/>
</dbReference>
<dbReference type="Gene3D" id="2.60.40.2300">
    <property type="entry name" value="Neutral/alkaline non-lysosomal ceramidase, C-terminal domain"/>
    <property type="match status" value="1"/>
</dbReference>
<protein>
    <recommendedName>
        <fullName evidence="5">Neutral ceramidase</fullName>
        <ecNumber evidence="5">3.5.1.23</ecNumber>
    </recommendedName>
</protein>
<feature type="signal peptide" evidence="7">
    <location>
        <begin position="1"/>
        <end position="15"/>
    </location>
</feature>
<evidence type="ECO:0000313" key="11">
    <source>
        <dbReference type="Proteomes" id="UP001178507"/>
    </source>
</evidence>
<feature type="region of interest" description="Disordered" evidence="6">
    <location>
        <begin position="747"/>
        <end position="773"/>
    </location>
</feature>
<dbReference type="InterPro" id="IPR006823">
    <property type="entry name" value="Ceramidase_alk"/>
</dbReference>
<dbReference type="EC" id="3.5.1.23" evidence="5"/>
<feature type="binding site" evidence="4">
    <location>
        <position position="476"/>
    </location>
    <ligand>
        <name>Zn(2+)</name>
        <dbReference type="ChEBI" id="CHEBI:29105"/>
    </ligand>
</feature>
<dbReference type="InterPro" id="IPR031331">
    <property type="entry name" value="NEUT/ALK_ceramidase_C"/>
</dbReference>
<dbReference type="GO" id="GO:0017040">
    <property type="term" value="F:N-acylsphingosine amidohydrolase activity"/>
    <property type="evidence" value="ECO:0007669"/>
    <property type="project" value="UniProtKB-UniRule"/>
</dbReference>
<sequence length="773" mass="83738">MRTLLLALLPALALADTPWHVGVGIADCTGPAAEVVMMGYASNEHRTAGVHMRLHARAYVIVDPSTEERVAFVNADTWAATEAVIQGVESKLLTWFQGRYYSRRNIIVAGTHTHHGPAGASAYMLFQFSSFGYVDQSLQALVDGISEAVWLAHNNVKPAHIYTGSGMVDNSTVPGCPQNCASRNRSPTSFLHNPEEERTKYFGDDNVDRSMDLLKFVDAETGEPMGTINWFAVHPVSMTSDYDLISGDNKGYAEYIFEKEINGPSHLQPAGRGPFVASFAQGAAGDVSPNILGDFCTDTGLSCENQYSVCWQNGQPKNELCRSRGPGRDSFESMKIIGERQYSAAKAIFDQATQPLGDGLGYAARFVDLSKYYIEKNGTWAQTCSPCLGTTFAAGTADGPSAVNEFGQNMTPSNGFLQFIAHMISLPTAEEKACQAPKNILLHPGGMNVPYPFFPSVLGFQLMRVGNLILVAVPGEFTTMAGKRTREAVKAVFVDAGVVNDTAMVVMNNVASGYAGYVTTIEEYQHQRYEGGFTAYGPHTHEAMTDILVKMAEDMVANKNTFPGMKPSLPSKDQLMEGQTDVLVDDPPIGGSFGDIKQDVAGGAHSAGETLRCILWGAHPRNNLKRGSSFFTVYRWQPINASDGNANAGKWLLYADDNDWDTRFGWKREGISASLVTLDWTIPAEVEPGWYVFHYSGDAKKWGGAITPISASCSIFEVVSSGGSAKMAAKSAPEAAVLALAELKAAQTKPQEPLEPAKPPSPRRLRGSEELHQ</sequence>
<comment type="similarity">
    <text evidence="1 5">Belongs to the neutral ceramidase family.</text>
</comment>
<keyword evidence="4" id="KW-0479">Metal-binding</keyword>
<dbReference type="PANTHER" id="PTHR12670:SF1">
    <property type="entry name" value="NEUTRAL CERAMIDASE"/>
    <property type="match status" value="1"/>
</dbReference>
<keyword evidence="5" id="KW-0443">Lipid metabolism</keyword>
<feature type="binding site" evidence="4">
    <location>
        <position position="517"/>
    </location>
    <ligand>
        <name>Zn(2+)</name>
        <dbReference type="ChEBI" id="CHEBI:29105"/>
    </ligand>
</feature>
<dbReference type="PANTHER" id="PTHR12670">
    <property type="entry name" value="CERAMIDASE"/>
    <property type="match status" value="1"/>
</dbReference>
<keyword evidence="11" id="KW-1185">Reference proteome</keyword>
<evidence type="ECO:0000256" key="3">
    <source>
        <dbReference type="PIRSR" id="PIRSR606823-1"/>
    </source>
</evidence>
<dbReference type="InterPro" id="IPR031329">
    <property type="entry name" value="NEUT/ALK_ceramidase_N"/>
</dbReference>
<evidence type="ECO:0000256" key="2">
    <source>
        <dbReference type="ARBA" id="ARBA00022801"/>
    </source>
</evidence>
<feature type="chain" id="PRO_5041222332" description="Neutral ceramidase" evidence="7">
    <location>
        <begin position="16"/>
        <end position="773"/>
    </location>
</feature>
<dbReference type="GO" id="GO:0042759">
    <property type="term" value="P:long-chain fatty acid biosynthetic process"/>
    <property type="evidence" value="ECO:0007669"/>
    <property type="project" value="TreeGrafter"/>
</dbReference>
<feature type="active site" description="Nucleophile" evidence="3">
    <location>
        <position position="288"/>
    </location>
</feature>
<accession>A0AA36IX11</accession>
<dbReference type="GO" id="GO:0046872">
    <property type="term" value="F:metal ion binding"/>
    <property type="evidence" value="ECO:0007669"/>
    <property type="project" value="UniProtKB-KW"/>
</dbReference>
<feature type="domain" description="Neutral/alkaline non-lysosomal ceramidase N-terminal" evidence="8">
    <location>
        <begin position="20"/>
        <end position="544"/>
    </location>
</feature>
<evidence type="ECO:0000256" key="6">
    <source>
        <dbReference type="SAM" id="MobiDB-lite"/>
    </source>
</evidence>